<dbReference type="AlphaFoldDB" id="A0A1H8DJZ6"/>
<dbReference type="RefSeq" id="WP_143052739.1">
    <property type="nucleotide sequence ID" value="NZ_FOBV01000013.1"/>
</dbReference>
<name>A0A1H8DJZ6_9FLAO</name>
<evidence type="ECO:0000313" key="1">
    <source>
        <dbReference type="EMBL" id="SEN06848.1"/>
    </source>
</evidence>
<gene>
    <name evidence="1" type="ORF">SAMN05421856_11371</name>
</gene>
<proteinExistence type="predicted"/>
<evidence type="ECO:0000313" key="2">
    <source>
        <dbReference type="Proteomes" id="UP000199450"/>
    </source>
</evidence>
<reference evidence="2" key="1">
    <citation type="submission" date="2016-10" db="EMBL/GenBank/DDBJ databases">
        <authorList>
            <person name="Varghese N."/>
            <person name="Submissions S."/>
        </authorList>
    </citation>
    <scope>NUCLEOTIDE SEQUENCE [LARGE SCALE GENOMIC DNA]</scope>
    <source>
        <strain evidence="2">DSM 17453</strain>
    </source>
</reference>
<keyword evidence="2" id="KW-1185">Reference proteome</keyword>
<organism evidence="1 2">
    <name type="scientific">Chryseobacterium taichungense</name>
    <dbReference type="NCBI Taxonomy" id="295069"/>
    <lineage>
        <taxon>Bacteria</taxon>
        <taxon>Pseudomonadati</taxon>
        <taxon>Bacteroidota</taxon>
        <taxon>Flavobacteriia</taxon>
        <taxon>Flavobacteriales</taxon>
        <taxon>Weeksellaceae</taxon>
        <taxon>Chryseobacterium group</taxon>
        <taxon>Chryseobacterium</taxon>
    </lineage>
</organism>
<accession>A0A1H8DJZ6</accession>
<sequence>MKLQMMTLSQLPHFLRFSVRMLCLQVFFIAIFISSQTPFSYSDSTIFVAEDSNLYVEPPVHVSAAISLLGKSQSSLKQFNVVKHKASLKLKLSSISKNQINPLSQISFTIPKSSYFLINSNNPLSTAVLGNSSPVKLNHKMTGSAFWILPQVIVSEKKLLYNIINHINLLQVITNHFSRPPPIFTIINKHHLSMINHH</sequence>
<dbReference type="EMBL" id="FOBV01000013">
    <property type="protein sequence ID" value="SEN06848.1"/>
    <property type="molecule type" value="Genomic_DNA"/>
</dbReference>
<protein>
    <submittedName>
        <fullName evidence="1">Uncharacterized protein</fullName>
    </submittedName>
</protein>
<dbReference type="Proteomes" id="UP000199450">
    <property type="component" value="Unassembled WGS sequence"/>
</dbReference>